<gene>
    <name evidence="8" type="ORF">ILUMI_04444</name>
</gene>
<dbReference type="InterPro" id="IPR012337">
    <property type="entry name" value="RNaseH-like_sf"/>
</dbReference>
<dbReference type="PROSITE" id="PS50994">
    <property type="entry name" value="INTEGRASE"/>
    <property type="match status" value="1"/>
</dbReference>
<dbReference type="GO" id="GO:0042575">
    <property type="term" value="C:DNA polymerase complex"/>
    <property type="evidence" value="ECO:0007669"/>
    <property type="project" value="UniProtKB-ARBA"/>
</dbReference>
<keyword evidence="4" id="KW-0255">Endonuclease</keyword>
<dbReference type="InterPro" id="IPR043502">
    <property type="entry name" value="DNA/RNA_pol_sf"/>
</dbReference>
<evidence type="ECO:0000256" key="1">
    <source>
        <dbReference type="ARBA" id="ARBA00022679"/>
    </source>
</evidence>
<evidence type="ECO:0000259" key="7">
    <source>
        <dbReference type="PROSITE" id="PS50994"/>
    </source>
</evidence>
<dbReference type="CDD" id="cd09274">
    <property type="entry name" value="RNase_HI_RT_Ty3"/>
    <property type="match status" value="1"/>
</dbReference>
<dbReference type="AlphaFoldDB" id="A0A8K0DES6"/>
<protein>
    <recommendedName>
        <fullName evidence="7">Integrase catalytic domain-containing protein</fullName>
    </recommendedName>
</protein>
<dbReference type="EMBL" id="VTPC01001506">
    <property type="protein sequence ID" value="KAF2901747.1"/>
    <property type="molecule type" value="Genomic_DNA"/>
</dbReference>
<feature type="domain" description="Integrase catalytic" evidence="7">
    <location>
        <begin position="385"/>
        <end position="482"/>
    </location>
</feature>
<proteinExistence type="predicted"/>
<keyword evidence="2" id="KW-0548">Nucleotidyltransferase</keyword>
<evidence type="ECO:0000313" key="9">
    <source>
        <dbReference type="Proteomes" id="UP000801492"/>
    </source>
</evidence>
<dbReference type="GO" id="GO:0003676">
    <property type="term" value="F:nucleic acid binding"/>
    <property type="evidence" value="ECO:0007669"/>
    <property type="project" value="InterPro"/>
</dbReference>
<keyword evidence="3" id="KW-0540">Nuclease</keyword>
<dbReference type="SUPFAM" id="SSF53098">
    <property type="entry name" value="Ribonuclease H-like"/>
    <property type="match status" value="1"/>
</dbReference>
<sequence length="516" mass="59017">KSFDELCNLLQKQFAPRTSVFRKRIEFYHIKQNMGEPINNYYVRIKNAATTCKFGNRLNEVIKDRFICGLQPGPILDRICEEAETTPMEEILETALKKEATINGARLSLLPERVYLKHLKNCKLLSTSVRLKTYDGKVVIPVGEIEVNITYNDMTKQCKLIIVKNGNVPLCGRDLIELFNLKVTSSDFKKLNYVGPTSGLDELLEPLYKLLRVESRTFYWNDECQQSFLEIKSVISSNDSLTYFDPNIPIKLVCDPSNRGIGAVLIHVYPDSSERPISFASRTLTKAELGYSVIHKEALAVVWAVQKFSQYLVGRHFTLCTDHKPLLAIFGEYKGIPKMSAGRLQRWAVFLSEFDYTFKHIDGNSNVIADGFSRLPIRRIGRHTNDYDYVSEMVGRNPKEFAHFCEMNGILHRTSSPYHPATNGAAENAVKTFKLAFKKLLLDDCNKNLSNSSIISKYLFSYRNTPHCCTGETLSKLMLGRIVKTRLALLNDNVRVKMRERQLTYHHGRRDIESLT</sequence>
<evidence type="ECO:0000313" key="8">
    <source>
        <dbReference type="EMBL" id="KAF2901747.1"/>
    </source>
</evidence>
<dbReference type="Gene3D" id="3.30.70.270">
    <property type="match status" value="1"/>
</dbReference>
<evidence type="ECO:0000256" key="5">
    <source>
        <dbReference type="ARBA" id="ARBA00022801"/>
    </source>
</evidence>
<evidence type="ECO:0000256" key="6">
    <source>
        <dbReference type="ARBA" id="ARBA00022918"/>
    </source>
</evidence>
<dbReference type="GO" id="GO:0016787">
    <property type="term" value="F:hydrolase activity"/>
    <property type="evidence" value="ECO:0007669"/>
    <property type="project" value="UniProtKB-KW"/>
</dbReference>
<dbReference type="OrthoDB" id="6629284at2759"/>
<keyword evidence="1" id="KW-0808">Transferase</keyword>
<dbReference type="GO" id="GO:0004519">
    <property type="term" value="F:endonuclease activity"/>
    <property type="evidence" value="ECO:0007669"/>
    <property type="project" value="UniProtKB-KW"/>
</dbReference>
<dbReference type="Proteomes" id="UP000801492">
    <property type="component" value="Unassembled WGS sequence"/>
</dbReference>
<keyword evidence="9" id="KW-1185">Reference proteome</keyword>
<dbReference type="Gene3D" id="3.30.420.10">
    <property type="entry name" value="Ribonuclease H-like superfamily/Ribonuclease H"/>
    <property type="match status" value="1"/>
</dbReference>
<dbReference type="PANTHER" id="PTHR37984:SF5">
    <property type="entry name" value="PROTEIN NYNRIN-LIKE"/>
    <property type="match status" value="1"/>
</dbReference>
<evidence type="ECO:0000256" key="2">
    <source>
        <dbReference type="ARBA" id="ARBA00022695"/>
    </source>
</evidence>
<keyword evidence="5" id="KW-0378">Hydrolase</keyword>
<dbReference type="InterPro" id="IPR001584">
    <property type="entry name" value="Integrase_cat-core"/>
</dbReference>
<dbReference type="Pfam" id="PF17917">
    <property type="entry name" value="RT_RNaseH"/>
    <property type="match status" value="1"/>
</dbReference>
<name>A0A8K0DES6_IGNLU</name>
<reference evidence="8" key="1">
    <citation type="submission" date="2019-08" db="EMBL/GenBank/DDBJ databases">
        <title>The genome of the North American firefly Photinus pyralis.</title>
        <authorList>
            <consortium name="Photinus pyralis genome working group"/>
            <person name="Fallon T.R."/>
            <person name="Sander Lower S.E."/>
            <person name="Weng J.-K."/>
        </authorList>
    </citation>
    <scope>NUCLEOTIDE SEQUENCE</scope>
    <source>
        <strain evidence="8">TRF0915ILg1</strain>
        <tissue evidence="8">Whole body</tissue>
    </source>
</reference>
<dbReference type="InterPro" id="IPR050951">
    <property type="entry name" value="Retrovirus_Pol_polyprotein"/>
</dbReference>
<organism evidence="8 9">
    <name type="scientific">Ignelater luminosus</name>
    <name type="common">Cucubano</name>
    <name type="synonym">Pyrophorus luminosus</name>
    <dbReference type="NCBI Taxonomy" id="2038154"/>
    <lineage>
        <taxon>Eukaryota</taxon>
        <taxon>Metazoa</taxon>
        <taxon>Ecdysozoa</taxon>
        <taxon>Arthropoda</taxon>
        <taxon>Hexapoda</taxon>
        <taxon>Insecta</taxon>
        <taxon>Pterygota</taxon>
        <taxon>Neoptera</taxon>
        <taxon>Endopterygota</taxon>
        <taxon>Coleoptera</taxon>
        <taxon>Polyphaga</taxon>
        <taxon>Elateriformia</taxon>
        <taxon>Elateroidea</taxon>
        <taxon>Elateridae</taxon>
        <taxon>Agrypninae</taxon>
        <taxon>Pyrophorini</taxon>
        <taxon>Ignelater</taxon>
    </lineage>
</organism>
<feature type="non-terminal residue" evidence="8">
    <location>
        <position position="1"/>
    </location>
</feature>
<dbReference type="SUPFAM" id="SSF56672">
    <property type="entry name" value="DNA/RNA polymerases"/>
    <property type="match status" value="1"/>
</dbReference>
<evidence type="ECO:0000256" key="3">
    <source>
        <dbReference type="ARBA" id="ARBA00022722"/>
    </source>
</evidence>
<dbReference type="InterPro" id="IPR043128">
    <property type="entry name" value="Rev_trsase/Diguanyl_cyclase"/>
</dbReference>
<dbReference type="PANTHER" id="PTHR37984">
    <property type="entry name" value="PROTEIN CBG26694"/>
    <property type="match status" value="1"/>
</dbReference>
<accession>A0A8K0DES6</accession>
<dbReference type="InterPro" id="IPR036397">
    <property type="entry name" value="RNaseH_sf"/>
</dbReference>
<comment type="caution">
    <text evidence="8">The sequence shown here is derived from an EMBL/GenBank/DDBJ whole genome shotgun (WGS) entry which is preliminary data.</text>
</comment>
<dbReference type="InterPro" id="IPR041373">
    <property type="entry name" value="RT_RNaseH"/>
</dbReference>
<dbReference type="GO" id="GO:0015074">
    <property type="term" value="P:DNA integration"/>
    <property type="evidence" value="ECO:0007669"/>
    <property type="project" value="InterPro"/>
</dbReference>
<keyword evidence="6" id="KW-0695">RNA-directed DNA polymerase</keyword>
<evidence type="ECO:0000256" key="4">
    <source>
        <dbReference type="ARBA" id="ARBA00022759"/>
    </source>
</evidence>
<dbReference type="GO" id="GO:0003964">
    <property type="term" value="F:RNA-directed DNA polymerase activity"/>
    <property type="evidence" value="ECO:0007669"/>
    <property type="project" value="UniProtKB-KW"/>
</dbReference>